<evidence type="ECO:0000313" key="3">
    <source>
        <dbReference type="Proteomes" id="UP000006462"/>
    </source>
</evidence>
<protein>
    <submittedName>
        <fullName evidence="2">Uncharacterized protein</fullName>
    </submittedName>
</protein>
<organism evidence="2 3">
    <name type="scientific">Pyramidobacter piscolens W5455</name>
    <dbReference type="NCBI Taxonomy" id="352165"/>
    <lineage>
        <taxon>Bacteria</taxon>
        <taxon>Thermotogati</taxon>
        <taxon>Synergistota</taxon>
        <taxon>Synergistia</taxon>
        <taxon>Synergistales</taxon>
        <taxon>Dethiosulfovibrionaceae</taxon>
        <taxon>Pyramidobacter</taxon>
    </lineage>
</organism>
<feature type="compositionally biased region" description="Basic residues" evidence="1">
    <location>
        <begin position="1"/>
        <end position="11"/>
    </location>
</feature>
<feature type="region of interest" description="Disordered" evidence="1">
    <location>
        <begin position="1"/>
        <end position="72"/>
    </location>
</feature>
<comment type="caution">
    <text evidence="2">The sequence shown here is derived from an EMBL/GenBank/DDBJ whole genome shotgun (WGS) entry which is preliminary data.</text>
</comment>
<dbReference type="EMBL" id="ADFP01000043">
    <property type="protein sequence ID" value="EFB91399.1"/>
    <property type="molecule type" value="Genomic_DNA"/>
</dbReference>
<dbReference type="Proteomes" id="UP000006462">
    <property type="component" value="Unassembled WGS sequence"/>
</dbReference>
<evidence type="ECO:0000313" key="2">
    <source>
        <dbReference type="EMBL" id="EFB91399.1"/>
    </source>
</evidence>
<evidence type="ECO:0000256" key="1">
    <source>
        <dbReference type="SAM" id="MobiDB-lite"/>
    </source>
</evidence>
<feature type="compositionally biased region" description="Low complexity" evidence="1">
    <location>
        <begin position="20"/>
        <end position="33"/>
    </location>
</feature>
<keyword evidence="3" id="KW-1185">Reference proteome</keyword>
<accession>A0ABP2HYN7</accession>
<gene>
    <name evidence="2" type="ORF">HMPREF7215_0459</name>
</gene>
<proteinExistence type="predicted"/>
<sequence>MSFSGYKKRASPRGETQKPPSALLSSSDPAQSQKPVSGFGTTLPYGQVAGRHRASPSATRDKSFTGSLYTAP</sequence>
<name>A0ABP2HYN7_9BACT</name>
<reference evidence="2 3" key="1">
    <citation type="submission" date="2009-12" db="EMBL/GenBank/DDBJ databases">
        <authorList>
            <person name="Shrivastava S."/>
            <person name="Madupu R."/>
            <person name="Durkin A.S."/>
            <person name="Torralba M."/>
            <person name="Methe B."/>
            <person name="Sutton G.G."/>
            <person name="Strausberg R.L."/>
            <person name="Nelson K.E."/>
        </authorList>
    </citation>
    <scope>NUCLEOTIDE SEQUENCE [LARGE SCALE GENOMIC DNA]</scope>
    <source>
        <strain evidence="2 3">W5455</strain>
    </source>
</reference>